<keyword evidence="12" id="KW-1185">Reference proteome</keyword>
<keyword evidence="9 10" id="KW-0472">Membrane</keyword>
<dbReference type="Pfam" id="PF03748">
    <property type="entry name" value="FliL"/>
    <property type="match status" value="1"/>
</dbReference>
<evidence type="ECO:0000256" key="6">
    <source>
        <dbReference type="ARBA" id="ARBA00022692"/>
    </source>
</evidence>
<keyword evidence="11" id="KW-0282">Flagellum</keyword>
<name>A0ABT0XVW5_9ACTN</name>
<dbReference type="EMBL" id="JAMQOL010000008">
    <property type="protein sequence ID" value="MCM4077239.1"/>
    <property type="molecule type" value="Genomic_DNA"/>
</dbReference>
<evidence type="ECO:0000256" key="7">
    <source>
        <dbReference type="ARBA" id="ARBA00022779"/>
    </source>
</evidence>
<dbReference type="Proteomes" id="UP001523216">
    <property type="component" value="Unassembled WGS sequence"/>
</dbReference>
<evidence type="ECO:0000256" key="1">
    <source>
        <dbReference type="ARBA" id="ARBA00002254"/>
    </source>
</evidence>
<evidence type="ECO:0000256" key="2">
    <source>
        <dbReference type="ARBA" id="ARBA00004162"/>
    </source>
</evidence>
<feature type="transmembrane region" description="Helical" evidence="10">
    <location>
        <begin position="21"/>
        <end position="43"/>
    </location>
</feature>
<evidence type="ECO:0000313" key="11">
    <source>
        <dbReference type="EMBL" id="MCM4077239.1"/>
    </source>
</evidence>
<gene>
    <name evidence="11" type="ORF">LXN57_06635</name>
</gene>
<proteinExistence type="inferred from homology"/>
<evidence type="ECO:0000256" key="9">
    <source>
        <dbReference type="ARBA" id="ARBA00023136"/>
    </source>
</evidence>
<keyword evidence="8 10" id="KW-1133">Transmembrane helix</keyword>
<comment type="similarity">
    <text evidence="3 10">Belongs to the FliL family.</text>
</comment>
<dbReference type="PANTHER" id="PTHR35091:SF2">
    <property type="entry name" value="FLAGELLAR PROTEIN FLIL"/>
    <property type="match status" value="1"/>
</dbReference>
<dbReference type="PANTHER" id="PTHR35091">
    <property type="entry name" value="FLAGELLAR PROTEIN FLIL"/>
    <property type="match status" value="1"/>
</dbReference>
<comment type="function">
    <text evidence="1 10">Controls the rotational direction of flagella during chemotaxis.</text>
</comment>
<keyword evidence="11" id="KW-0966">Cell projection</keyword>
<keyword evidence="6 10" id="KW-0812">Transmembrane</keyword>
<reference evidence="11 12" key="1">
    <citation type="submission" date="2022-06" db="EMBL/GenBank/DDBJ databases">
        <title>Actinoplanes abujensis sp. nov., isolated from Nigerian arid soil.</title>
        <authorList>
            <person name="Ding P."/>
        </authorList>
    </citation>
    <scope>NUCLEOTIDE SEQUENCE [LARGE SCALE GENOMIC DNA]</scope>
    <source>
        <strain evidence="12">TRM88002</strain>
    </source>
</reference>
<evidence type="ECO:0000256" key="3">
    <source>
        <dbReference type="ARBA" id="ARBA00008281"/>
    </source>
</evidence>
<keyword evidence="4 10" id="KW-1003">Cell membrane</keyword>
<comment type="caution">
    <text evidence="11">The sequence shown here is derived from an EMBL/GenBank/DDBJ whole genome shotgun (WGS) entry which is preliminary data.</text>
</comment>
<protein>
    <recommendedName>
        <fullName evidence="10">Flagellar protein FliL</fullName>
    </recommendedName>
</protein>
<evidence type="ECO:0000256" key="4">
    <source>
        <dbReference type="ARBA" id="ARBA00022475"/>
    </source>
</evidence>
<keyword evidence="11" id="KW-0969">Cilium</keyword>
<evidence type="ECO:0000313" key="12">
    <source>
        <dbReference type="Proteomes" id="UP001523216"/>
    </source>
</evidence>
<comment type="subcellular location">
    <subcellularLocation>
        <location evidence="2">Cell membrane</location>
        <topology evidence="2">Single-pass membrane protein</topology>
    </subcellularLocation>
</comment>
<dbReference type="RefSeq" id="WP_251797128.1">
    <property type="nucleotide sequence ID" value="NZ_JAMQOL010000008.1"/>
</dbReference>
<accession>A0ABT0XVW5</accession>
<keyword evidence="5 10" id="KW-0145">Chemotaxis</keyword>
<keyword evidence="7 10" id="KW-0283">Flagellar rotation</keyword>
<evidence type="ECO:0000256" key="10">
    <source>
        <dbReference type="RuleBase" id="RU364125"/>
    </source>
</evidence>
<organism evidence="11 12">
    <name type="scientific">Paractinoplanes hotanensis</name>
    <dbReference type="NCBI Taxonomy" id="2906497"/>
    <lineage>
        <taxon>Bacteria</taxon>
        <taxon>Bacillati</taxon>
        <taxon>Actinomycetota</taxon>
        <taxon>Actinomycetes</taxon>
        <taxon>Micromonosporales</taxon>
        <taxon>Micromonosporaceae</taxon>
        <taxon>Paractinoplanes</taxon>
    </lineage>
</organism>
<sequence length="152" mass="16216">MSKDETTTAAADAPKKSKKMLMIIVIAAVVLLGGGGAGAFFMLKGDTAEAAPVKGSVVALEDAMTINLADGHYLKLNFSLQQTADAGAESVDTSEARELAIDEYTGKSLEELSTEKGREELKKELTAKIVKAYTEEDKKLVMGVYYTAFVTQ</sequence>
<evidence type="ECO:0000256" key="8">
    <source>
        <dbReference type="ARBA" id="ARBA00022989"/>
    </source>
</evidence>
<dbReference type="InterPro" id="IPR005503">
    <property type="entry name" value="FliL"/>
</dbReference>
<evidence type="ECO:0000256" key="5">
    <source>
        <dbReference type="ARBA" id="ARBA00022500"/>
    </source>
</evidence>